<keyword evidence="2" id="KW-1185">Reference proteome</keyword>
<dbReference type="KEGG" id="tav:G4V39_03450"/>
<dbReference type="Proteomes" id="UP000502179">
    <property type="component" value="Chromosome"/>
</dbReference>
<dbReference type="SUPFAM" id="SSF89447">
    <property type="entry name" value="AbrB/MazE/MraZ-like"/>
    <property type="match status" value="1"/>
</dbReference>
<dbReference type="InterPro" id="IPR037914">
    <property type="entry name" value="SpoVT-AbrB_sf"/>
</dbReference>
<reference evidence="1 2" key="1">
    <citation type="submission" date="2020-02" db="EMBL/GenBank/DDBJ databases">
        <title>Genome analysis of Thermosulfuriphilus ammonigenes ST65T, an anaerobic thermophilic chemolithoautotrophic bacterium isolated from a deep-sea hydrothermal vent.</title>
        <authorList>
            <person name="Slobodkina G."/>
            <person name="Allioux M."/>
            <person name="Merkel A."/>
            <person name="Alain K."/>
            <person name="Jebbar M."/>
            <person name="Slobodkin A."/>
        </authorList>
    </citation>
    <scope>NUCLEOTIDE SEQUENCE [LARGE SCALE GENOMIC DNA]</scope>
    <source>
        <strain evidence="1 2">ST65</strain>
    </source>
</reference>
<dbReference type="Gene3D" id="2.10.260.10">
    <property type="match status" value="1"/>
</dbReference>
<protein>
    <submittedName>
        <fullName evidence="1">AbrB/MazE/SpoVT family DNA-binding domain-containing protein</fullName>
    </submittedName>
</protein>
<sequence length="75" mass="8585">MLAKLSAKNQITIPKKILEKLPPVKYFEISLEDGVIVLRPIPENSLSLTEIRKKMKKLGITEETVAEAIKWARKR</sequence>
<keyword evidence="1" id="KW-0238">DNA-binding</keyword>
<evidence type="ECO:0000313" key="2">
    <source>
        <dbReference type="Proteomes" id="UP000502179"/>
    </source>
</evidence>
<accession>A0A6G7PV00</accession>
<dbReference type="GO" id="GO:0003677">
    <property type="term" value="F:DNA binding"/>
    <property type="evidence" value="ECO:0007669"/>
    <property type="project" value="UniProtKB-KW"/>
</dbReference>
<dbReference type="AlphaFoldDB" id="A0A6G7PV00"/>
<dbReference type="SMART" id="SM00966">
    <property type="entry name" value="SpoVT_AbrB"/>
    <property type="match status" value="1"/>
</dbReference>
<evidence type="ECO:0000313" key="1">
    <source>
        <dbReference type="EMBL" id="QIJ71386.1"/>
    </source>
</evidence>
<dbReference type="InterPro" id="IPR007159">
    <property type="entry name" value="SpoVT-AbrB_dom"/>
</dbReference>
<dbReference type="EMBL" id="CP048877">
    <property type="protein sequence ID" value="QIJ71386.1"/>
    <property type="molecule type" value="Genomic_DNA"/>
</dbReference>
<dbReference type="RefSeq" id="WP_166031607.1">
    <property type="nucleotide sequence ID" value="NZ_CP048877.1"/>
</dbReference>
<gene>
    <name evidence="1" type="ORF">G4V39_03450</name>
</gene>
<name>A0A6G7PV00_9BACT</name>
<proteinExistence type="predicted"/>
<organism evidence="1 2">
    <name type="scientific">Thermosulfuriphilus ammonigenes</name>
    <dbReference type="NCBI Taxonomy" id="1936021"/>
    <lineage>
        <taxon>Bacteria</taxon>
        <taxon>Pseudomonadati</taxon>
        <taxon>Thermodesulfobacteriota</taxon>
        <taxon>Thermodesulfobacteria</taxon>
        <taxon>Thermodesulfobacteriales</taxon>
        <taxon>Thermodesulfobacteriaceae</taxon>
        <taxon>Thermosulfuriphilus</taxon>
    </lineage>
</organism>